<geneLocation type="mitochondrion" evidence="3"/>
<evidence type="ECO:0000313" key="4">
    <source>
        <dbReference type="EMBL" id="QBS47728.1"/>
    </source>
</evidence>
<feature type="transmembrane region" description="Helical" evidence="2">
    <location>
        <begin position="303"/>
        <end position="323"/>
    </location>
</feature>
<reference evidence="3" key="1">
    <citation type="submission" date="2017-11" db="EMBL/GenBank/DDBJ databases">
        <title>Analysis of Pleurotus Pulmonarius Mitogenome and Mitochondrial Inheritance.</title>
        <authorList>
            <person name="Ye L."/>
            <person name="Wu X."/>
            <person name="Meng G."/>
            <person name="Deng Y."/>
        </authorList>
    </citation>
    <scope>NUCLEOTIDE SEQUENCE</scope>
</reference>
<feature type="transmembrane region" description="Helical" evidence="2">
    <location>
        <begin position="40"/>
        <end position="62"/>
    </location>
</feature>
<feature type="transmembrane region" description="Helical" evidence="2">
    <location>
        <begin position="252"/>
        <end position="270"/>
    </location>
</feature>
<proteinExistence type="predicted"/>
<keyword evidence="2" id="KW-0812">Transmembrane</keyword>
<reference evidence="4" key="3">
    <citation type="submission" date="2018-04" db="EMBL/GenBank/DDBJ databases">
        <authorList>
            <person name="Ye L."/>
            <person name="Wu X."/>
        </authorList>
    </citation>
    <scope>NUCLEOTIDE SEQUENCE</scope>
    <source>
        <strain evidence="4">JX</strain>
    </source>
</reference>
<accession>A0A2U8LKU2</accession>
<reference evidence="4" key="2">
    <citation type="journal article" date="2018" name="Jun Wu Xue Bao">
        <title>Mitochondrial genome sequencing and Polymorphism analysis of Pleurotus geesteranus.</title>
        <authorList>
            <person name="Ye L.-Y."/>
            <person name="Megn G.-L."/>
            <person name="Cheng B."/>
            <person name="Zhao L.-L."/>
            <person name="Xie F."/>
            <person name="Wu X.-P."/>
        </authorList>
    </citation>
    <scope>NUCLEOTIDE SEQUENCE</scope>
    <source>
        <strain evidence="4">JX</strain>
    </source>
</reference>
<keyword evidence="2" id="KW-1133">Transmembrane helix</keyword>
<protein>
    <submittedName>
        <fullName evidence="3">Uncharacterized protein</fullName>
    </submittedName>
</protein>
<evidence type="ECO:0000256" key="2">
    <source>
        <dbReference type="SAM" id="Phobius"/>
    </source>
</evidence>
<organism evidence="3">
    <name type="scientific">Pleurotus pulmonarius</name>
    <name type="common">Indian oyster mushroom</name>
    <dbReference type="NCBI Taxonomy" id="28995"/>
    <lineage>
        <taxon>Eukaryota</taxon>
        <taxon>Fungi</taxon>
        <taxon>Dikarya</taxon>
        <taxon>Basidiomycota</taxon>
        <taxon>Agaricomycotina</taxon>
        <taxon>Agaricomycetes</taxon>
        <taxon>Agaricomycetidae</taxon>
        <taxon>Agaricales</taxon>
        <taxon>Pleurotineae</taxon>
        <taxon>Pleurotaceae</taxon>
        <taxon>Pleurotus</taxon>
    </lineage>
</organism>
<name>A0A2U8LKU2_PLEPU</name>
<gene>
    <name evidence="3" type="primary">orf338</name>
</gene>
<sequence length="338" mass="37597">MNNLILFLLYTMMLISFWYCVGYFLFSYNIRIKKLVYKYTFMDLFFIFSLLFLLLNLLQLLINSIFVLDNHIIDYFNTVIDTSSVGGSESLDSNVSNSSSSSNSSNTTSSVKSDVLSNNTSSNSPSTSSNNSNNSNSSTTDTNNSSLSISSKIVNNAGNAAIIGASISAGMKIAQKSPTVAGKLATVGSTILMGGAAIGLKNTAENVSANLGKPRNFIGSNLDLNSLLETMFNLTGNPGLDILNVILILQKMQIYLIIIIMYNLLFFFVTESTIENYLNKIFPIKLVNYIIKSIILLKNFNKYNIPALFLLLLISNLYTYYYLNFFFINIDEIIRLYF</sequence>
<dbReference type="RefSeq" id="YP_010284340.1">
    <property type="nucleotide sequence ID" value="NC_061177.1"/>
</dbReference>
<reference evidence="5" key="4">
    <citation type="submission" date="2018-06" db="EMBL/GenBank/DDBJ databases">
        <title>Analysis of Pleurotus pulmonarius Mitogenome and Mitochondrial Inheritance.</title>
        <authorList>
            <person name="Ye L."/>
            <person name="Wu X."/>
        </authorList>
    </citation>
    <scope>NUCLEOTIDE SEQUENCE</scope>
</reference>
<feature type="transmembrane region" description="Helical" evidence="2">
    <location>
        <begin position="6"/>
        <end position="28"/>
    </location>
</feature>
<dbReference type="EMBL" id="MG596520">
    <property type="protein sequence ID" value="AWL21257.1"/>
    <property type="molecule type" value="Genomic_DNA"/>
</dbReference>
<dbReference type="EMBL" id="MH211599">
    <property type="protein sequence ID" value="QBS47728.1"/>
    <property type="molecule type" value="Genomic_DNA"/>
</dbReference>
<evidence type="ECO:0000313" key="5">
    <source>
        <dbReference type="EMBL" id="QCP68311.1"/>
    </source>
</evidence>
<feature type="region of interest" description="Disordered" evidence="1">
    <location>
        <begin position="91"/>
        <end position="145"/>
    </location>
</feature>
<evidence type="ECO:0000313" key="3">
    <source>
        <dbReference type="EMBL" id="AWL21257.1"/>
    </source>
</evidence>
<dbReference type="EMBL" id="MH460534">
    <property type="protein sequence ID" value="QCP68311.1"/>
    <property type="molecule type" value="Genomic_DNA"/>
</dbReference>
<dbReference type="GeneID" id="71032240"/>
<keyword evidence="2" id="KW-0472">Membrane</keyword>
<keyword evidence="3" id="KW-0496">Mitochondrion</keyword>
<dbReference type="AlphaFoldDB" id="A0A2U8LKU2"/>
<feature type="compositionally biased region" description="Low complexity" evidence="1">
    <location>
        <begin position="93"/>
        <end position="145"/>
    </location>
</feature>
<evidence type="ECO:0000256" key="1">
    <source>
        <dbReference type="SAM" id="MobiDB-lite"/>
    </source>
</evidence>